<keyword evidence="14" id="KW-1185">Reference proteome</keyword>
<feature type="transmembrane region" description="Helical" evidence="12">
    <location>
        <begin position="460"/>
        <end position="478"/>
    </location>
</feature>
<keyword evidence="11 12" id="KW-0472">Membrane</keyword>
<dbReference type="Proteomes" id="UP001157911">
    <property type="component" value="Unassembled WGS sequence"/>
</dbReference>
<keyword evidence="9 12" id="KW-1133">Transmembrane helix</keyword>
<keyword evidence="4" id="KW-1003">Cell membrane</keyword>
<keyword evidence="8" id="KW-0630">Potassium</keyword>
<keyword evidence="3" id="KW-0813">Transport</keyword>
<feature type="transmembrane region" description="Helical" evidence="12">
    <location>
        <begin position="132"/>
        <end position="156"/>
    </location>
</feature>
<dbReference type="PANTHER" id="PTHR32024:SF2">
    <property type="entry name" value="TRK SYSTEM POTASSIUM UPTAKE PROTEIN TRKG-RELATED"/>
    <property type="match status" value="1"/>
</dbReference>
<feature type="transmembrane region" description="Helical" evidence="12">
    <location>
        <begin position="176"/>
        <end position="195"/>
    </location>
</feature>
<feature type="transmembrane region" description="Helical" evidence="12">
    <location>
        <begin position="66"/>
        <end position="86"/>
    </location>
</feature>
<reference evidence="13 14" key="1">
    <citation type="submission" date="2017-05" db="EMBL/GenBank/DDBJ databases">
        <authorList>
            <person name="Varghese N."/>
            <person name="Submissions S."/>
        </authorList>
    </citation>
    <scope>NUCLEOTIDE SEQUENCE [LARGE SCALE GENOMIC DNA]</scope>
    <source>
        <strain evidence="13 14">DSM 15522</strain>
    </source>
</reference>
<feature type="transmembrane region" description="Helical" evidence="12">
    <location>
        <begin position="12"/>
        <end position="30"/>
    </location>
</feature>
<dbReference type="Pfam" id="PF02386">
    <property type="entry name" value="TrkH"/>
    <property type="match status" value="1"/>
</dbReference>
<feature type="transmembrane region" description="Helical" evidence="12">
    <location>
        <begin position="327"/>
        <end position="349"/>
    </location>
</feature>
<evidence type="ECO:0000256" key="12">
    <source>
        <dbReference type="SAM" id="Phobius"/>
    </source>
</evidence>
<keyword evidence="10" id="KW-0406">Ion transport</keyword>
<organism evidence="13 14">
    <name type="scientific">Desulfurobacterium pacificum</name>
    <dbReference type="NCBI Taxonomy" id="240166"/>
    <lineage>
        <taxon>Bacteria</taxon>
        <taxon>Pseudomonadati</taxon>
        <taxon>Aquificota</taxon>
        <taxon>Aquificia</taxon>
        <taxon>Desulfurobacteriales</taxon>
        <taxon>Desulfurobacteriaceae</taxon>
        <taxon>Desulfurobacterium</taxon>
    </lineage>
</organism>
<keyword evidence="5" id="KW-0997">Cell inner membrane</keyword>
<feature type="transmembrane region" description="Helical" evidence="12">
    <location>
        <begin position="36"/>
        <end position="54"/>
    </location>
</feature>
<dbReference type="InterPro" id="IPR003445">
    <property type="entry name" value="Cat_transpt"/>
</dbReference>
<name>A0ABY1NMR5_9BACT</name>
<evidence type="ECO:0000256" key="1">
    <source>
        <dbReference type="ARBA" id="ARBA00004429"/>
    </source>
</evidence>
<evidence type="ECO:0000313" key="14">
    <source>
        <dbReference type="Proteomes" id="UP001157911"/>
    </source>
</evidence>
<evidence type="ECO:0000256" key="4">
    <source>
        <dbReference type="ARBA" id="ARBA00022475"/>
    </source>
</evidence>
<gene>
    <name evidence="13" type="ORF">SAMN06265339_1185</name>
</gene>
<feature type="transmembrane region" description="Helical" evidence="12">
    <location>
        <begin position="231"/>
        <end position="252"/>
    </location>
</feature>
<dbReference type="RefSeq" id="WP_283400644.1">
    <property type="nucleotide sequence ID" value="NZ_FXUB01000003.1"/>
</dbReference>
<dbReference type="PANTHER" id="PTHR32024">
    <property type="entry name" value="TRK SYSTEM POTASSIUM UPTAKE PROTEIN TRKG-RELATED"/>
    <property type="match status" value="1"/>
</dbReference>
<evidence type="ECO:0000256" key="10">
    <source>
        <dbReference type="ARBA" id="ARBA00023065"/>
    </source>
</evidence>
<sequence>MNFKVIFRNVSFLLFLLSLSFLLPAFYSLWERDGLFMDYLYPIILSFSIFLVGIQFENEEPDIKEAILTVVLVWFLFPALSAFFYVKTGAIPNPFDAYFESVSGFTTTGASILTNVEALPKSVLLWRSTTHWIGGIGFVVFSLSLLPAIGAGGAQLMRFEASKAMEEKVLPRVKEVARAILVVYLALTLSEIALLKLAGMSLYEAVNHTFATVATGGFSTKNASVGAFHSFAVEMIIAVFMLLGATNLSLYYRAFRKRSFKEFFGYYEVKSLLTITVFATIFSTVILLLDHVYHNPVTAFRYAFFQIATAVSTTGFSSTDYTNWPPAILALIMILSLIGACAGSTAGGIKQFRFLVMLKTIYQELKKTAHPRLVYKITLGDKSLDFTIINTIWAFISIYFMLTVMFGFIITLSGYDLVTSFSASIACITSLGPGLAKVGPAGNFSFFPWFDKFLLSVEMILGRLEVLTVMTIFLPFFWEK</sequence>
<evidence type="ECO:0000256" key="7">
    <source>
        <dbReference type="ARBA" id="ARBA00022692"/>
    </source>
</evidence>
<comment type="subcellular location">
    <subcellularLocation>
        <location evidence="1">Cell inner membrane</location>
        <topology evidence="1">Multi-pass membrane protein</topology>
    </subcellularLocation>
</comment>
<proteinExistence type="inferred from homology"/>
<feature type="transmembrane region" description="Helical" evidence="12">
    <location>
        <begin position="392"/>
        <end position="415"/>
    </location>
</feature>
<evidence type="ECO:0000256" key="3">
    <source>
        <dbReference type="ARBA" id="ARBA00022448"/>
    </source>
</evidence>
<accession>A0ABY1NMR5</accession>
<dbReference type="InterPro" id="IPR004772">
    <property type="entry name" value="TrkH"/>
</dbReference>
<comment type="similarity">
    <text evidence="2">Belongs to the TrkH potassium transport family.</text>
</comment>
<evidence type="ECO:0000256" key="6">
    <source>
        <dbReference type="ARBA" id="ARBA00022538"/>
    </source>
</evidence>
<comment type="caution">
    <text evidence="13">The sequence shown here is derived from an EMBL/GenBank/DDBJ whole genome shotgun (WGS) entry which is preliminary data.</text>
</comment>
<dbReference type="PIRSF" id="PIRSF006247">
    <property type="entry name" value="TrkH"/>
    <property type="match status" value="1"/>
</dbReference>
<evidence type="ECO:0000313" key="13">
    <source>
        <dbReference type="EMBL" id="SMP13866.1"/>
    </source>
</evidence>
<keyword evidence="6" id="KW-0633">Potassium transport</keyword>
<feature type="transmembrane region" description="Helical" evidence="12">
    <location>
        <begin position="272"/>
        <end position="293"/>
    </location>
</feature>
<evidence type="ECO:0000256" key="8">
    <source>
        <dbReference type="ARBA" id="ARBA00022958"/>
    </source>
</evidence>
<keyword evidence="7 12" id="KW-0812">Transmembrane</keyword>
<evidence type="ECO:0000256" key="5">
    <source>
        <dbReference type="ARBA" id="ARBA00022519"/>
    </source>
</evidence>
<evidence type="ECO:0000256" key="2">
    <source>
        <dbReference type="ARBA" id="ARBA00009137"/>
    </source>
</evidence>
<evidence type="ECO:0000256" key="9">
    <source>
        <dbReference type="ARBA" id="ARBA00022989"/>
    </source>
</evidence>
<protein>
    <submittedName>
        <fullName evidence="13">Trk system potassium uptake protein TrkH</fullName>
    </submittedName>
</protein>
<evidence type="ECO:0000256" key="11">
    <source>
        <dbReference type="ARBA" id="ARBA00023136"/>
    </source>
</evidence>
<dbReference type="EMBL" id="FXUB01000003">
    <property type="protein sequence ID" value="SMP13866.1"/>
    <property type="molecule type" value="Genomic_DNA"/>
</dbReference>